<keyword evidence="3" id="KW-0238">DNA-binding</keyword>
<name>A0A916UA24_9BURK</name>
<evidence type="ECO:0000256" key="4">
    <source>
        <dbReference type="ARBA" id="ARBA00023163"/>
    </source>
</evidence>
<dbReference type="SUPFAM" id="SSF46785">
    <property type="entry name" value="Winged helix' DNA-binding domain"/>
    <property type="match status" value="1"/>
</dbReference>
<dbReference type="InterPro" id="IPR000847">
    <property type="entry name" value="LysR_HTH_N"/>
</dbReference>
<dbReference type="GO" id="GO:0003677">
    <property type="term" value="F:DNA binding"/>
    <property type="evidence" value="ECO:0007669"/>
    <property type="project" value="UniProtKB-KW"/>
</dbReference>
<evidence type="ECO:0000256" key="1">
    <source>
        <dbReference type="ARBA" id="ARBA00009437"/>
    </source>
</evidence>
<dbReference type="PRINTS" id="PR00039">
    <property type="entry name" value="HTHLYSR"/>
</dbReference>
<evidence type="ECO:0000259" key="5">
    <source>
        <dbReference type="PROSITE" id="PS50931"/>
    </source>
</evidence>
<dbReference type="CDD" id="cd05466">
    <property type="entry name" value="PBP2_LTTR_substrate"/>
    <property type="match status" value="1"/>
</dbReference>
<reference evidence="6" key="2">
    <citation type="submission" date="2020-09" db="EMBL/GenBank/DDBJ databases">
        <authorList>
            <person name="Sun Q."/>
            <person name="Zhou Y."/>
        </authorList>
    </citation>
    <scope>NUCLEOTIDE SEQUENCE</scope>
    <source>
        <strain evidence="6">CGMCC 1.10998</strain>
    </source>
</reference>
<evidence type="ECO:0000256" key="2">
    <source>
        <dbReference type="ARBA" id="ARBA00023015"/>
    </source>
</evidence>
<dbReference type="Proteomes" id="UP000637423">
    <property type="component" value="Unassembled WGS sequence"/>
</dbReference>
<keyword evidence="4" id="KW-0804">Transcription</keyword>
<dbReference type="Gene3D" id="1.10.10.10">
    <property type="entry name" value="Winged helix-like DNA-binding domain superfamily/Winged helix DNA-binding domain"/>
    <property type="match status" value="1"/>
</dbReference>
<proteinExistence type="inferred from homology"/>
<comment type="caution">
    <text evidence="6">The sequence shown here is derived from an EMBL/GenBank/DDBJ whole genome shotgun (WGS) entry which is preliminary data.</text>
</comment>
<keyword evidence="7" id="KW-1185">Reference proteome</keyword>
<evidence type="ECO:0000313" key="7">
    <source>
        <dbReference type="Proteomes" id="UP000637423"/>
    </source>
</evidence>
<organism evidence="6 7">
    <name type="scientific">Undibacterium terreum</name>
    <dbReference type="NCBI Taxonomy" id="1224302"/>
    <lineage>
        <taxon>Bacteria</taxon>
        <taxon>Pseudomonadati</taxon>
        <taxon>Pseudomonadota</taxon>
        <taxon>Betaproteobacteria</taxon>
        <taxon>Burkholderiales</taxon>
        <taxon>Oxalobacteraceae</taxon>
        <taxon>Undibacterium</taxon>
    </lineage>
</organism>
<dbReference type="InterPro" id="IPR050950">
    <property type="entry name" value="HTH-type_LysR_regulators"/>
</dbReference>
<dbReference type="Pfam" id="PF03466">
    <property type="entry name" value="LysR_substrate"/>
    <property type="match status" value="1"/>
</dbReference>
<dbReference type="InterPro" id="IPR036388">
    <property type="entry name" value="WH-like_DNA-bd_sf"/>
</dbReference>
<dbReference type="AlphaFoldDB" id="A0A916UA24"/>
<evidence type="ECO:0000256" key="3">
    <source>
        <dbReference type="ARBA" id="ARBA00023125"/>
    </source>
</evidence>
<accession>A0A916UA24</accession>
<dbReference type="EMBL" id="BMED01000001">
    <property type="protein sequence ID" value="GGC63564.1"/>
    <property type="molecule type" value="Genomic_DNA"/>
</dbReference>
<evidence type="ECO:0000313" key="6">
    <source>
        <dbReference type="EMBL" id="GGC63564.1"/>
    </source>
</evidence>
<feature type="domain" description="HTH lysR-type" evidence="5">
    <location>
        <begin position="1"/>
        <end position="58"/>
    </location>
</feature>
<sequence>MDLRKLRHMVVLAEELNFARAARKVHLTQSALSRSIQTLEEELGGRLFDRDLHGVALTAIGRQVEKRARKLLLDAGNLQYEVLQMQQYELGDVKLGAGPFPGATFLPPILAELMRDHPGLRVEVETNNWEYLVQHLEDEQIEFFIGEVRSIGDNRKIAIQKLARQYGGFFCRAGHPLLSAGLQHPGEVLAYPLASVRLPAAVRIELARYLELPSADDLALSLVCDNPNMLRYVALHSDGVLLSTYTAVSAELEAGTLVALEWPGQPALFAEMGVVTLAGRSLSPSAAWLVQRMQAYAEQLSEQFAPATKPGKKGWVLHKNNSAVE</sequence>
<dbReference type="Gene3D" id="3.40.190.10">
    <property type="entry name" value="Periplasmic binding protein-like II"/>
    <property type="match status" value="2"/>
</dbReference>
<dbReference type="GO" id="GO:0003700">
    <property type="term" value="F:DNA-binding transcription factor activity"/>
    <property type="evidence" value="ECO:0007669"/>
    <property type="project" value="InterPro"/>
</dbReference>
<dbReference type="FunFam" id="1.10.10.10:FF:000001">
    <property type="entry name" value="LysR family transcriptional regulator"/>
    <property type="match status" value="1"/>
</dbReference>
<dbReference type="InterPro" id="IPR036390">
    <property type="entry name" value="WH_DNA-bd_sf"/>
</dbReference>
<dbReference type="InterPro" id="IPR005119">
    <property type="entry name" value="LysR_subst-bd"/>
</dbReference>
<dbReference type="Pfam" id="PF00126">
    <property type="entry name" value="HTH_1"/>
    <property type="match status" value="1"/>
</dbReference>
<dbReference type="SUPFAM" id="SSF53850">
    <property type="entry name" value="Periplasmic binding protein-like II"/>
    <property type="match status" value="1"/>
</dbReference>
<comment type="similarity">
    <text evidence="1">Belongs to the LysR transcriptional regulatory family.</text>
</comment>
<dbReference type="PROSITE" id="PS50931">
    <property type="entry name" value="HTH_LYSR"/>
    <property type="match status" value="1"/>
</dbReference>
<dbReference type="PANTHER" id="PTHR30419:SF30">
    <property type="entry name" value="LYSR FAMILY TRANSCRIPTIONAL REGULATOR"/>
    <property type="match status" value="1"/>
</dbReference>
<dbReference type="RefSeq" id="WP_188564678.1">
    <property type="nucleotide sequence ID" value="NZ_BMED01000001.1"/>
</dbReference>
<protein>
    <submittedName>
        <fullName evidence="6">Transcriptional regulator</fullName>
    </submittedName>
</protein>
<gene>
    <name evidence="6" type="ORF">GCM10011396_08150</name>
</gene>
<dbReference type="GO" id="GO:0005829">
    <property type="term" value="C:cytosol"/>
    <property type="evidence" value="ECO:0007669"/>
    <property type="project" value="TreeGrafter"/>
</dbReference>
<reference evidence="6" key="1">
    <citation type="journal article" date="2014" name="Int. J. Syst. Evol. Microbiol.">
        <title>Complete genome sequence of Corynebacterium casei LMG S-19264T (=DSM 44701T), isolated from a smear-ripened cheese.</title>
        <authorList>
            <consortium name="US DOE Joint Genome Institute (JGI-PGF)"/>
            <person name="Walter F."/>
            <person name="Albersmeier A."/>
            <person name="Kalinowski J."/>
            <person name="Ruckert C."/>
        </authorList>
    </citation>
    <scope>NUCLEOTIDE SEQUENCE</scope>
    <source>
        <strain evidence="6">CGMCC 1.10998</strain>
    </source>
</reference>
<dbReference type="PANTHER" id="PTHR30419">
    <property type="entry name" value="HTH-TYPE TRANSCRIPTIONAL REGULATOR YBHD"/>
    <property type="match status" value="1"/>
</dbReference>
<keyword evidence="2" id="KW-0805">Transcription regulation</keyword>